<evidence type="ECO:0000256" key="5">
    <source>
        <dbReference type="ARBA" id="ARBA00023284"/>
    </source>
</evidence>
<keyword evidence="9" id="KW-0413">Isomerase</keyword>
<dbReference type="SUPFAM" id="SSF52833">
    <property type="entry name" value="Thioredoxin-like"/>
    <property type="match status" value="1"/>
</dbReference>
<comment type="similarity">
    <text evidence="1">Belongs to the thioredoxin family. DsbA subfamily.</text>
</comment>
<sequence length="251" mass="27510">MSKSKKNGTSSSSKIKQERRQAELERQKRKTRILLIGTVLLAVVIFAALFVLASQNTGNPGGSSSPAAFNYDELPRLGKADAPVKLVEFGDFKCPACAKFSGIIKPQLVQDYIETGKAALYFVNMSFIGPDSKTASLAALSVYHQNSEAFWTYYDALYTNQGDEATEWATEDFLVELAQNEKLPIDYDLLRKDIQNRTYSDELARDNAVAKTNHVRSTPSLFINGIKASDPLNISAIAAEIESAAKAAEAE</sequence>
<evidence type="ECO:0000256" key="2">
    <source>
        <dbReference type="ARBA" id="ARBA00022729"/>
    </source>
</evidence>
<dbReference type="Gene3D" id="3.40.30.10">
    <property type="entry name" value="Glutaredoxin"/>
    <property type="match status" value="1"/>
</dbReference>
<gene>
    <name evidence="9" type="ORF">SAMN04487895_101198</name>
</gene>
<dbReference type="GO" id="GO:0016491">
    <property type="term" value="F:oxidoreductase activity"/>
    <property type="evidence" value="ECO:0007669"/>
    <property type="project" value="UniProtKB-KW"/>
</dbReference>
<accession>A0A1H8FRG2</accession>
<keyword evidence="3" id="KW-0560">Oxidoreductase</keyword>
<dbReference type="Pfam" id="PF13462">
    <property type="entry name" value="Thioredoxin_4"/>
    <property type="match status" value="1"/>
</dbReference>
<dbReference type="Proteomes" id="UP000198809">
    <property type="component" value="Unassembled WGS sequence"/>
</dbReference>
<feature type="transmembrane region" description="Helical" evidence="7">
    <location>
        <begin position="33"/>
        <end position="53"/>
    </location>
</feature>
<dbReference type="InterPro" id="IPR036249">
    <property type="entry name" value="Thioredoxin-like_sf"/>
</dbReference>
<dbReference type="PANTHER" id="PTHR13887:SF14">
    <property type="entry name" value="DISULFIDE BOND FORMATION PROTEIN D"/>
    <property type="match status" value="1"/>
</dbReference>
<feature type="region of interest" description="Disordered" evidence="6">
    <location>
        <begin position="1"/>
        <end position="23"/>
    </location>
</feature>
<evidence type="ECO:0000256" key="4">
    <source>
        <dbReference type="ARBA" id="ARBA00023157"/>
    </source>
</evidence>
<dbReference type="GO" id="GO:0016853">
    <property type="term" value="F:isomerase activity"/>
    <property type="evidence" value="ECO:0007669"/>
    <property type="project" value="UniProtKB-KW"/>
</dbReference>
<keyword evidence="4" id="KW-1015">Disulfide bond</keyword>
<reference evidence="9 10" key="1">
    <citation type="submission" date="2016-10" db="EMBL/GenBank/DDBJ databases">
        <authorList>
            <person name="de Groot N.N."/>
        </authorList>
    </citation>
    <scope>NUCLEOTIDE SEQUENCE [LARGE SCALE GENOMIC DNA]</scope>
    <source>
        <strain evidence="9 10">CGMCC 1.10238</strain>
    </source>
</reference>
<evidence type="ECO:0000256" key="3">
    <source>
        <dbReference type="ARBA" id="ARBA00023002"/>
    </source>
</evidence>
<dbReference type="PANTHER" id="PTHR13887">
    <property type="entry name" value="GLUTATHIONE S-TRANSFERASE KAPPA"/>
    <property type="match status" value="1"/>
</dbReference>
<keyword evidence="7" id="KW-0472">Membrane</keyword>
<name>A0A1H8FRG2_9BACL</name>
<dbReference type="AlphaFoldDB" id="A0A1H8FRG2"/>
<dbReference type="EMBL" id="FODH01000001">
    <property type="protein sequence ID" value="SEN33698.1"/>
    <property type="molecule type" value="Genomic_DNA"/>
</dbReference>
<evidence type="ECO:0000256" key="6">
    <source>
        <dbReference type="SAM" id="MobiDB-lite"/>
    </source>
</evidence>
<evidence type="ECO:0000259" key="8">
    <source>
        <dbReference type="Pfam" id="PF13462"/>
    </source>
</evidence>
<dbReference type="InterPro" id="IPR012336">
    <property type="entry name" value="Thioredoxin-like_fold"/>
</dbReference>
<keyword evidence="7" id="KW-1133">Transmembrane helix</keyword>
<protein>
    <submittedName>
        <fullName evidence="9">Protein-disulfide isomerase</fullName>
    </submittedName>
</protein>
<proteinExistence type="inferred from homology"/>
<dbReference type="STRING" id="1333845.SAMN04487895_101198"/>
<keyword evidence="5" id="KW-0676">Redox-active center</keyword>
<feature type="domain" description="Thioredoxin-like fold" evidence="8">
    <location>
        <begin position="76"/>
        <end position="242"/>
    </location>
</feature>
<dbReference type="RefSeq" id="WP_036589095.1">
    <property type="nucleotide sequence ID" value="NZ_CP076607.1"/>
</dbReference>
<organism evidence="9 10">
    <name type="scientific">Paenibacillus sophorae</name>
    <dbReference type="NCBI Taxonomy" id="1333845"/>
    <lineage>
        <taxon>Bacteria</taxon>
        <taxon>Bacillati</taxon>
        <taxon>Bacillota</taxon>
        <taxon>Bacilli</taxon>
        <taxon>Bacillales</taxon>
        <taxon>Paenibacillaceae</taxon>
        <taxon>Paenibacillus</taxon>
    </lineage>
</organism>
<keyword evidence="7" id="KW-0812">Transmembrane</keyword>
<evidence type="ECO:0000313" key="10">
    <source>
        <dbReference type="Proteomes" id="UP000198809"/>
    </source>
</evidence>
<evidence type="ECO:0000256" key="1">
    <source>
        <dbReference type="ARBA" id="ARBA00005791"/>
    </source>
</evidence>
<evidence type="ECO:0000256" key="7">
    <source>
        <dbReference type="SAM" id="Phobius"/>
    </source>
</evidence>
<evidence type="ECO:0000313" key="9">
    <source>
        <dbReference type="EMBL" id="SEN33698.1"/>
    </source>
</evidence>
<keyword evidence="2" id="KW-0732">Signal</keyword>